<accession>A0ABT0GXS5</accession>
<evidence type="ECO:0000313" key="1">
    <source>
        <dbReference type="EMBL" id="MCK7614234.1"/>
    </source>
</evidence>
<reference evidence="1" key="1">
    <citation type="submission" date="2022-04" db="EMBL/GenBank/DDBJ databases">
        <title>Roseibium sp. CAU 1639 isolated from mud.</title>
        <authorList>
            <person name="Kim W."/>
        </authorList>
    </citation>
    <scope>NUCLEOTIDE SEQUENCE</scope>
    <source>
        <strain evidence="1">CAU 1639</strain>
    </source>
</reference>
<proteinExistence type="predicted"/>
<protein>
    <submittedName>
        <fullName evidence="1">Uncharacterized protein</fullName>
    </submittedName>
</protein>
<keyword evidence="2" id="KW-1185">Reference proteome</keyword>
<name>A0ABT0GXS5_9HYPH</name>
<sequence>MMKRTEEMKLSSAGLLLLLTAAAMTLFADFGPKSNGFARAPSHLQHSLK</sequence>
<dbReference type="EMBL" id="JALNMJ010000014">
    <property type="protein sequence ID" value="MCK7614234.1"/>
    <property type="molecule type" value="Genomic_DNA"/>
</dbReference>
<organism evidence="1 2">
    <name type="scientific">Roseibium sediminicola</name>
    <dbReference type="NCBI Taxonomy" id="2933272"/>
    <lineage>
        <taxon>Bacteria</taxon>
        <taxon>Pseudomonadati</taxon>
        <taxon>Pseudomonadota</taxon>
        <taxon>Alphaproteobacteria</taxon>
        <taxon>Hyphomicrobiales</taxon>
        <taxon>Stappiaceae</taxon>
        <taxon>Roseibium</taxon>
    </lineage>
</organism>
<evidence type="ECO:0000313" key="2">
    <source>
        <dbReference type="Proteomes" id="UP001431221"/>
    </source>
</evidence>
<comment type="caution">
    <text evidence="1">The sequence shown here is derived from an EMBL/GenBank/DDBJ whole genome shotgun (WGS) entry which is preliminary data.</text>
</comment>
<dbReference type="RefSeq" id="WP_248156701.1">
    <property type="nucleotide sequence ID" value="NZ_JALNMJ010000014.1"/>
</dbReference>
<dbReference type="Proteomes" id="UP001431221">
    <property type="component" value="Unassembled WGS sequence"/>
</dbReference>
<gene>
    <name evidence="1" type="ORF">M0H32_18850</name>
</gene>